<evidence type="ECO:0000256" key="2">
    <source>
        <dbReference type="ARBA" id="ARBA00012588"/>
    </source>
</evidence>
<feature type="non-terminal residue" evidence="6">
    <location>
        <position position="206"/>
    </location>
</feature>
<sequence>MSLKSNSSILDKVEDLLVPKSTSSASGKLKVLMVGAEVAPFASVGGYSRVLGYLSGALLRSGHDVRVFMPKFGFIEEDEYGLEMICEGLKVPTDNPEKPYLICNVKKYEVSGRPIVYFLENREYYELRANVYGYADDPVRWALLSRGVLEFLNTCADWEPDIIHVNDWHTGAVPNYLKTSYKDDERLQKIATVFTIHNLSYQGMFD</sequence>
<comment type="caution">
    <text evidence="6">The sequence shown here is derived from an EMBL/GenBank/DDBJ whole genome shotgun (WGS) entry which is preliminary data.</text>
</comment>
<dbReference type="PANTHER" id="PTHR45825">
    <property type="entry name" value="GRANULE-BOUND STARCH SYNTHASE 1, CHLOROPLASTIC/AMYLOPLASTIC"/>
    <property type="match status" value="1"/>
</dbReference>
<dbReference type="Proteomes" id="UP000751518">
    <property type="component" value="Unassembled WGS sequence"/>
</dbReference>
<evidence type="ECO:0000256" key="3">
    <source>
        <dbReference type="ARBA" id="ARBA00022676"/>
    </source>
</evidence>
<accession>A0A955LJL0</accession>
<dbReference type="EC" id="2.4.1.21" evidence="2"/>
<name>A0A955LJL0_UNCKA</name>
<dbReference type="EMBL" id="JAGQKZ010000005">
    <property type="protein sequence ID" value="MCA9391805.1"/>
    <property type="molecule type" value="Genomic_DNA"/>
</dbReference>
<proteinExistence type="predicted"/>
<gene>
    <name evidence="6" type="ORF">KC614_01205</name>
</gene>
<reference evidence="6" key="1">
    <citation type="submission" date="2020-04" db="EMBL/GenBank/DDBJ databases">
        <authorList>
            <person name="Zhang T."/>
        </authorList>
    </citation>
    <scope>NUCLEOTIDE SEQUENCE</scope>
    <source>
        <strain evidence="6">HKST-UBA03</strain>
    </source>
</reference>
<evidence type="ECO:0000256" key="4">
    <source>
        <dbReference type="ARBA" id="ARBA00022679"/>
    </source>
</evidence>
<dbReference type="GO" id="GO:0009011">
    <property type="term" value="F:alpha-1,4-glucan glucosyltransferase (ADP-glucose donor) activity"/>
    <property type="evidence" value="ECO:0007669"/>
    <property type="project" value="UniProtKB-EC"/>
</dbReference>
<dbReference type="Pfam" id="PF08323">
    <property type="entry name" value="Glyco_transf_5"/>
    <property type="match status" value="1"/>
</dbReference>
<organism evidence="6 7">
    <name type="scientific">candidate division WWE3 bacterium</name>
    <dbReference type="NCBI Taxonomy" id="2053526"/>
    <lineage>
        <taxon>Bacteria</taxon>
        <taxon>Katanobacteria</taxon>
    </lineage>
</organism>
<dbReference type="PANTHER" id="PTHR45825:SF11">
    <property type="entry name" value="ALPHA AMYLASE DOMAIN-CONTAINING PROTEIN"/>
    <property type="match status" value="1"/>
</dbReference>
<evidence type="ECO:0000256" key="1">
    <source>
        <dbReference type="ARBA" id="ARBA00001478"/>
    </source>
</evidence>
<keyword evidence="4" id="KW-0808">Transferase</keyword>
<dbReference type="GO" id="GO:0005978">
    <property type="term" value="P:glycogen biosynthetic process"/>
    <property type="evidence" value="ECO:0007669"/>
    <property type="project" value="TreeGrafter"/>
</dbReference>
<dbReference type="GO" id="GO:0005829">
    <property type="term" value="C:cytosol"/>
    <property type="evidence" value="ECO:0007669"/>
    <property type="project" value="TreeGrafter"/>
</dbReference>
<evidence type="ECO:0000313" key="7">
    <source>
        <dbReference type="Proteomes" id="UP000751518"/>
    </source>
</evidence>
<dbReference type="Gene3D" id="3.40.50.2000">
    <property type="entry name" value="Glycogen Phosphorylase B"/>
    <property type="match status" value="1"/>
</dbReference>
<dbReference type="InterPro" id="IPR013534">
    <property type="entry name" value="Starch_synth_cat_dom"/>
</dbReference>
<feature type="domain" description="Starch synthase catalytic" evidence="5">
    <location>
        <begin position="30"/>
        <end position="205"/>
    </location>
</feature>
<reference evidence="6" key="2">
    <citation type="journal article" date="2021" name="Microbiome">
        <title>Successional dynamics and alternative stable states in a saline activated sludge microbial community over 9 years.</title>
        <authorList>
            <person name="Wang Y."/>
            <person name="Ye J."/>
            <person name="Ju F."/>
            <person name="Liu L."/>
            <person name="Boyd J.A."/>
            <person name="Deng Y."/>
            <person name="Parks D.H."/>
            <person name="Jiang X."/>
            <person name="Yin X."/>
            <person name="Woodcroft B.J."/>
            <person name="Tyson G.W."/>
            <person name="Hugenholtz P."/>
            <person name="Polz M.F."/>
            <person name="Zhang T."/>
        </authorList>
    </citation>
    <scope>NUCLEOTIDE SEQUENCE</scope>
    <source>
        <strain evidence="6">HKST-UBA03</strain>
    </source>
</reference>
<dbReference type="AlphaFoldDB" id="A0A955LJL0"/>
<evidence type="ECO:0000259" key="5">
    <source>
        <dbReference type="Pfam" id="PF08323"/>
    </source>
</evidence>
<comment type="catalytic activity">
    <reaction evidence="1">
        <text>[(1-&gt;4)-alpha-D-glucosyl](n) + ADP-alpha-D-glucose = [(1-&gt;4)-alpha-D-glucosyl](n+1) + ADP + H(+)</text>
        <dbReference type="Rhea" id="RHEA:18189"/>
        <dbReference type="Rhea" id="RHEA-COMP:9584"/>
        <dbReference type="Rhea" id="RHEA-COMP:9587"/>
        <dbReference type="ChEBI" id="CHEBI:15378"/>
        <dbReference type="ChEBI" id="CHEBI:15444"/>
        <dbReference type="ChEBI" id="CHEBI:57498"/>
        <dbReference type="ChEBI" id="CHEBI:456216"/>
        <dbReference type="EC" id="2.4.1.21"/>
    </reaction>
</comment>
<protein>
    <recommendedName>
        <fullName evidence="2">starch synthase</fullName>
        <ecNumber evidence="2">2.4.1.21</ecNumber>
    </recommendedName>
</protein>
<dbReference type="SUPFAM" id="SSF53756">
    <property type="entry name" value="UDP-Glycosyltransferase/glycogen phosphorylase"/>
    <property type="match status" value="1"/>
</dbReference>
<evidence type="ECO:0000313" key="6">
    <source>
        <dbReference type="EMBL" id="MCA9391805.1"/>
    </source>
</evidence>
<keyword evidence="3" id="KW-0328">Glycosyltransferase</keyword>